<dbReference type="CDD" id="cd14773">
    <property type="entry name" value="TrHb2_PhHbO-like_O"/>
    <property type="match status" value="1"/>
</dbReference>
<dbReference type="AlphaFoldDB" id="A0AB33Z1H0"/>
<accession>A0AB33Z1H0</accession>
<evidence type="ECO:0000256" key="6">
    <source>
        <dbReference type="ARBA" id="ARBA00034496"/>
    </source>
</evidence>
<keyword evidence="2" id="KW-0813">Transport</keyword>
<dbReference type="RefSeq" id="WP_016390542.1">
    <property type="nucleotide sequence ID" value="NZ_KE646808.1"/>
</dbReference>
<name>A0AB33Z1H0_9GAMM</name>
<dbReference type="EMBL" id="ASHL01000005">
    <property type="protein sequence ID" value="EPD13023.1"/>
    <property type="molecule type" value="Genomic_DNA"/>
</dbReference>
<dbReference type="Gene3D" id="1.10.490.10">
    <property type="entry name" value="Globins"/>
    <property type="match status" value="1"/>
</dbReference>
<dbReference type="GO" id="GO:0005344">
    <property type="term" value="F:oxygen carrier activity"/>
    <property type="evidence" value="ECO:0007669"/>
    <property type="project" value="InterPro"/>
</dbReference>
<keyword evidence="5" id="KW-0408">Iron</keyword>
<comment type="caution">
    <text evidence="7">The sequence shown here is derived from an EMBL/GenBank/DDBJ whole genome shotgun (WGS) entry which is preliminary data.</text>
</comment>
<evidence type="ECO:0000256" key="4">
    <source>
        <dbReference type="ARBA" id="ARBA00022723"/>
    </source>
</evidence>
<evidence type="ECO:0000256" key="3">
    <source>
        <dbReference type="ARBA" id="ARBA00022617"/>
    </source>
</evidence>
<dbReference type="GO" id="GO:0019825">
    <property type="term" value="F:oxygen binding"/>
    <property type="evidence" value="ECO:0007669"/>
    <property type="project" value="InterPro"/>
</dbReference>
<sequence>MIDTLKPGQTYKLTQYEKLGGETVIRQLVKYFYEAMDNNTDVKTIRDMHAADLTEAEDKLFLFLSGWLGGPSLYIEKYGHPRLRARHLPFSIGIKERDQWLHCMDKALHKMNIEKAMHDELMQAFFNTADFMRNQTE</sequence>
<comment type="cofactor">
    <cofactor evidence="1">
        <name>heme</name>
        <dbReference type="ChEBI" id="CHEBI:30413"/>
    </cofactor>
</comment>
<dbReference type="InterPro" id="IPR044203">
    <property type="entry name" value="GlbO/GLB3-like"/>
</dbReference>
<dbReference type="PROSITE" id="PS01213">
    <property type="entry name" value="GLOBIN_FAM_2"/>
    <property type="match status" value="1"/>
</dbReference>
<dbReference type="Proteomes" id="UP000015462">
    <property type="component" value="Unassembled WGS sequence"/>
</dbReference>
<proteinExistence type="inferred from homology"/>
<dbReference type="GO" id="GO:0020037">
    <property type="term" value="F:heme binding"/>
    <property type="evidence" value="ECO:0007669"/>
    <property type="project" value="InterPro"/>
</dbReference>
<dbReference type="InterPro" id="IPR009050">
    <property type="entry name" value="Globin-like_sf"/>
</dbReference>
<protein>
    <submittedName>
        <fullName evidence="7">Globin-like protein</fullName>
    </submittedName>
</protein>
<evidence type="ECO:0000313" key="8">
    <source>
        <dbReference type="Proteomes" id="UP000015462"/>
    </source>
</evidence>
<evidence type="ECO:0000256" key="1">
    <source>
        <dbReference type="ARBA" id="ARBA00001971"/>
    </source>
</evidence>
<reference evidence="7 8" key="1">
    <citation type="journal article" date="2013" name="Genome Announc.">
        <title>Genome Sequence of the Pyrene- and Fluoranthene-Degrading Bacterium Cycloclasticus sp. Strain PY97M.</title>
        <authorList>
            <person name="Cui Z."/>
            <person name="Xu G."/>
            <person name="Li Q."/>
            <person name="Gao W."/>
            <person name="Zheng L."/>
        </authorList>
    </citation>
    <scope>NUCLEOTIDE SEQUENCE [LARGE SCALE GENOMIC DNA]</scope>
    <source>
        <strain evidence="7 8">PY97M</strain>
    </source>
</reference>
<dbReference type="SUPFAM" id="SSF46458">
    <property type="entry name" value="Globin-like"/>
    <property type="match status" value="1"/>
</dbReference>
<organism evidence="7 8">
    <name type="scientific">Cycloclasticus pugetii</name>
    <dbReference type="NCBI Taxonomy" id="34068"/>
    <lineage>
        <taxon>Bacteria</taxon>
        <taxon>Pseudomonadati</taxon>
        <taxon>Pseudomonadota</taxon>
        <taxon>Gammaproteobacteria</taxon>
        <taxon>Thiotrichales</taxon>
        <taxon>Piscirickettsiaceae</taxon>
        <taxon>Cycloclasticus</taxon>
    </lineage>
</organism>
<evidence type="ECO:0000256" key="2">
    <source>
        <dbReference type="ARBA" id="ARBA00022448"/>
    </source>
</evidence>
<keyword evidence="3" id="KW-0349">Heme</keyword>
<keyword evidence="8" id="KW-1185">Reference proteome</keyword>
<dbReference type="GO" id="GO:0046872">
    <property type="term" value="F:metal ion binding"/>
    <property type="evidence" value="ECO:0007669"/>
    <property type="project" value="UniProtKB-KW"/>
</dbReference>
<dbReference type="PANTHER" id="PTHR47366">
    <property type="entry name" value="TWO-ON-TWO HEMOGLOBIN-3"/>
    <property type="match status" value="1"/>
</dbReference>
<dbReference type="InterPro" id="IPR001486">
    <property type="entry name" value="Hemoglobin_trunc"/>
</dbReference>
<comment type="similarity">
    <text evidence="6">Belongs to the truncated hemoglobin family. Group II subfamily.</text>
</comment>
<gene>
    <name evidence="7" type="ORF">L196_07664</name>
</gene>
<dbReference type="Pfam" id="PF01152">
    <property type="entry name" value="Bac_globin"/>
    <property type="match status" value="1"/>
</dbReference>
<keyword evidence="4" id="KW-0479">Metal-binding</keyword>
<evidence type="ECO:0000256" key="5">
    <source>
        <dbReference type="ARBA" id="ARBA00023004"/>
    </source>
</evidence>
<dbReference type="InterPro" id="IPR012292">
    <property type="entry name" value="Globin/Proto"/>
</dbReference>
<evidence type="ECO:0000313" key="7">
    <source>
        <dbReference type="EMBL" id="EPD13023.1"/>
    </source>
</evidence>
<dbReference type="PANTHER" id="PTHR47366:SF1">
    <property type="entry name" value="TWO-ON-TWO HEMOGLOBIN-3"/>
    <property type="match status" value="1"/>
</dbReference>
<dbReference type="InterPro" id="IPR019795">
    <property type="entry name" value="Globin_bac-like_CS"/>
</dbReference>